<feature type="chain" id="PRO_5015936575" evidence="3">
    <location>
        <begin position="30"/>
        <end position="522"/>
    </location>
</feature>
<gene>
    <name evidence="5" type="primary">capA_2</name>
    <name evidence="5" type="ORF">NCTC13102_01953</name>
</gene>
<evidence type="ECO:0000256" key="1">
    <source>
        <dbReference type="ARBA" id="ARBA00005662"/>
    </source>
</evidence>
<dbReference type="EMBL" id="UAWL01000006">
    <property type="protein sequence ID" value="SQB99628.1"/>
    <property type="molecule type" value="Genomic_DNA"/>
</dbReference>
<evidence type="ECO:0000256" key="3">
    <source>
        <dbReference type="SAM" id="SignalP"/>
    </source>
</evidence>
<evidence type="ECO:0000313" key="5">
    <source>
        <dbReference type="EMBL" id="SQB99628.1"/>
    </source>
</evidence>
<evidence type="ECO:0000313" key="6">
    <source>
        <dbReference type="Proteomes" id="UP000250166"/>
    </source>
</evidence>
<dbReference type="PROSITE" id="PS51257">
    <property type="entry name" value="PROKAR_LIPOPROTEIN"/>
    <property type="match status" value="1"/>
</dbReference>
<dbReference type="CDD" id="cd07381">
    <property type="entry name" value="MPP_CapA"/>
    <property type="match status" value="1"/>
</dbReference>
<comment type="similarity">
    <text evidence="1">Belongs to the CapA family.</text>
</comment>
<keyword evidence="3" id="KW-0732">Signal</keyword>
<proteinExistence type="inferred from homology"/>
<reference evidence="5 6" key="1">
    <citation type="submission" date="2018-06" db="EMBL/GenBank/DDBJ databases">
        <authorList>
            <consortium name="Pathogen Informatics"/>
            <person name="Doyle S."/>
        </authorList>
    </citation>
    <scope>NUCLEOTIDE SEQUENCE [LARGE SCALE GENOMIC DNA]</scope>
    <source>
        <strain evidence="5 6">NCTC13102</strain>
    </source>
</reference>
<sequence>MAFQRTFWRAFDCVLCCLCVVWVATLSIAGCAKIDSGVDSSVNSSMDSSADSYVDSALESSRHNTQSTEPIMHDTPTSRDALTQEDMQINDNQIIITESSQTQCEAITLHKAKLSFVGDIVLGDYKGASGATFNAKFKEVGGDYDYFTKGIVSVLENDDLSIGNMEGVLSDKNLKNAFDKPFSFKGQSTFTQILKSAHIQALNIANNHSRDYGRQGFLDTIEHLQQADLAVFGEGILHIYEANGIKFGLAGHRGWNLGIKSQVKKEIKALRDQGADIVIFTFHWGEERKYYPNATQRELAHFSIDSGADMVIGHHPHVLQGIETYKGKKIIYSLGNFIYGGAKNPKDKDSMIYQTLFLEFASAKEAEQQAKEIATYLQPMQNPNQTHQANKPNNTTSNTTDTIDKTDMIHKAKKDVAESEAAESDVAKSAENERENEAESLAQEAKSKCFKEIYLQGRFITSQPRIDVFDQFVLIHNIVPVSISSTSAYNDYVPMVYEEDSSGFTRIFRRLEEYSQSLNQKR</sequence>
<name>A0A2X3B2W1_9HELI</name>
<dbReference type="InterPro" id="IPR019079">
    <property type="entry name" value="Capsule_synth_CapA"/>
</dbReference>
<dbReference type="Gene3D" id="3.60.21.10">
    <property type="match status" value="1"/>
</dbReference>
<evidence type="ECO:0000259" key="4">
    <source>
        <dbReference type="SMART" id="SM00854"/>
    </source>
</evidence>
<evidence type="ECO:0000256" key="2">
    <source>
        <dbReference type="SAM" id="MobiDB-lite"/>
    </source>
</evidence>
<dbReference type="Pfam" id="PF09587">
    <property type="entry name" value="PGA_cap"/>
    <property type="match status" value="2"/>
</dbReference>
<feature type="compositionally biased region" description="Basic and acidic residues" evidence="2">
    <location>
        <begin position="402"/>
        <end position="417"/>
    </location>
</feature>
<feature type="domain" description="Capsule synthesis protein CapA" evidence="4">
    <location>
        <begin position="113"/>
        <end position="341"/>
    </location>
</feature>
<feature type="region of interest" description="Disordered" evidence="2">
    <location>
        <begin position="382"/>
        <end position="440"/>
    </location>
</feature>
<dbReference type="InterPro" id="IPR029052">
    <property type="entry name" value="Metallo-depent_PP-like"/>
</dbReference>
<dbReference type="PANTHER" id="PTHR33393:SF11">
    <property type="entry name" value="POLYGLUTAMINE SYNTHESIS ACCESSORY PROTEIN RV0574C-RELATED"/>
    <property type="match status" value="1"/>
</dbReference>
<dbReference type="Proteomes" id="UP000250166">
    <property type="component" value="Unassembled WGS sequence"/>
</dbReference>
<protein>
    <submittedName>
        <fullName evidence="5">Putative capsule biosynthesis protein</fullName>
    </submittedName>
</protein>
<feature type="signal peptide" evidence="3">
    <location>
        <begin position="1"/>
        <end position="29"/>
    </location>
</feature>
<dbReference type="SUPFAM" id="SSF56300">
    <property type="entry name" value="Metallo-dependent phosphatases"/>
    <property type="match status" value="1"/>
</dbReference>
<dbReference type="PANTHER" id="PTHR33393">
    <property type="entry name" value="POLYGLUTAMINE SYNTHESIS ACCESSORY PROTEIN RV0574C-RELATED"/>
    <property type="match status" value="1"/>
</dbReference>
<dbReference type="InterPro" id="IPR052169">
    <property type="entry name" value="CW_Biosynth-Accessory"/>
</dbReference>
<dbReference type="AlphaFoldDB" id="A0A2X3B2W1"/>
<organism evidence="5 6">
    <name type="scientific">Helicobacter fennelliae</name>
    <dbReference type="NCBI Taxonomy" id="215"/>
    <lineage>
        <taxon>Bacteria</taxon>
        <taxon>Pseudomonadati</taxon>
        <taxon>Campylobacterota</taxon>
        <taxon>Epsilonproteobacteria</taxon>
        <taxon>Campylobacterales</taxon>
        <taxon>Helicobacteraceae</taxon>
        <taxon>Helicobacter</taxon>
    </lineage>
</organism>
<feature type="compositionally biased region" description="Basic and acidic residues" evidence="2">
    <location>
        <begin position="425"/>
        <end position="437"/>
    </location>
</feature>
<feature type="compositionally biased region" description="Polar residues" evidence="2">
    <location>
        <begin position="382"/>
        <end position="392"/>
    </location>
</feature>
<accession>A0A2X3B2W1</accession>
<dbReference type="SMART" id="SM00854">
    <property type="entry name" value="PGA_cap"/>
    <property type="match status" value="1"/>
</dbReference>